<dbReference type="GO" id="GO:0005737">
    <property type="term" value="C:cytoplasm"/>
    <property type="evidence" value="ECO:0007669"/>
    <property type="project" value="TreeGrafter"/>
</dbReference>
<evidence type="ECO:0000259" key="4">
    <source>
        <dbReference type="Pfam" id="PF02558"/>
    </source>
</evidence>
<dbReference type="Gene3D" id="1.10.1040.10">
    <property type="entry name" value="N-(1-d-carboxylethyl)-l-norvaline Dehydrogenase, domain 2"/>
    <property type="match status" value="1"/>
</dbReference>
<gene>
    <name evidence="6" type="ORF">CARN1_1123</name>
</gene>
<comment type="caution">
    <text evidence="6">The sequence shown here is derived from an EMBL/GenBank/DDBJ whole genome shotgun (WGS) entry which is preliminary data.</text>
</comment>
<dbReference type="SUPFAM" id="SSF51735">
    <property type="entry name" value="NAD(P)-binding Rossmann-fold domains"/>
    <property type="match status" value="1"/>
</dbReference>
<evidence type="ECO:0000313" key="6">
    <source>
        <dbReference type="EMBL" id="CBH75956.1"/>
    </source>
</evidence>
<dbReference type="InterPro" id="IPR008927">
    <property type="entry name" value="6-PGluconate_DH-like_C_sf"/>
</dbReference>
<dbReference type="GO" id="GO:0050661">
    <property type="term" value="F:NADP binding"/>
    <property type="evidence" value="ECO:0007669"/>
    <property type="project" value="TreeGrafter"/>
</dbReference>
<feature type="domain" description="Ketopantoate reductase N-terminal" evidence="4">
    <location>
        <begin position="29"/>
        <end position="123"/>
    </location>
</feature>
<name>E6PHL8_9ZZZZ</name>
<evidence type="ECO:0000259" key="5">
    <source>
        <dbReference type="Pfam" id="PF08546"/>
    </source>
</evidence>
<keyword evidence="3 6" id="KW-0560">Oxidoreductase</keyword>
<dbReference type="Pfam" id="PF08546">
    <property type="entry name" value="ApbA_C"/>
    <property type="match status" value="1"/>
</dbReference>
<feature type="domain" description="Ketopantoate reductase C-terminal" evidence="5">
    <location>
        <begin position="148"/>
        <end position="288"/>
    </location>
</feature>
<accession>E6PHL8</accession>
<evidence type="ECO:0000256" key="2">
    <source>
        <dbReference type="ARBA" id="ARBA00022857"/>
    </source>
</evidence>
<evidence type="ECO:0000256" key="1">
    <source>
        <dbReference type="ARBA" id="ARBA00007870"/>
    </source>
</evidence>
<dbReference type="EMBL" id="CABL01000017">
    <property type="protein sequence ID" value="CBH75956.1"/>
    <property type="molecule type" value="Genomic_DNA"/>
</dbReference>
<dbReference type="InterPro" id="IPR013328">
    <property type="entry name" value="6PGD_dom2"/>
</dbReference>
<sequence>MNVYIVGRGAVGSFLGERLSSVGVDIAYAPRTFDEVTRVEADVAIVAVKSYDTPAAIETLQRAIAVPQNCVFVSPQNGIGNEELLAAAFGERNVVAAALTVPVDRDRDGRVAAAHEGGLALAPLGGAAYNWLSATFQSTGIAVKVCEDWRALKWSKLALNIVANASCAILNVLPNRLVQFEKIFTLEIRAIREVRDVMKALGLTPIDLPRYPVRALFAIVSLPSPIARRVLVGRVASARGTKPPSLLLDLRSGRERTEVDALCGAVAAAGRALGVPTPVNAVYARVLADIAQMPQLWAKYRERPEALLDEVYAEMKRSKARERGKHA</sequence>
<evidence type="ECO:0000256" key="3">
    <source>
        <dbReference type="ARBA" id="ARBA00023002"/>
    </source>
</evidence>
<dbReference type="InterPro" id="IPR013332">
    <property type="entry name" value="KPR_N"/>
</dbReference>
<dbReference type="InterPro" id="IPR036291">
    <property type="entry name" value="NAD(P)-bd_dom_sf"/>
</dbReference>
<dbReference type="PANTHER" id="PTHR43765:SF2">
    <property type="entry name" value="2-DEHYDROPANTOATE 2-REDUCTASE"/>
    <property type="match status" value="1"/>
</dbReference>
<dbReference type="AlphaFoldDB" id="E6PHL8"/>
<reference evidence="6" key="1">
    <citation type="submission" date="2009-10" db="EMBL/GenBank/DDBJ databases">
        <title>Diversity of trophic interactions inside an arsenic-rich microbial ecosystem.</title>
        <authorList>
            <person name="Bertin P.N."/>
            <person name="Heinrich-Salmeron A."/>
            <person name="Pelletier E."/>
            <person name="Goulhen-Chollet F."/>
            <person name="Arsene-Ploetze F."/>
            <person name="Gallien S."/>
            <person name="Calteau A."/>
            <person name="Vallenet D."/>
            <person name="Casiot C."/>
            <person name="Chane-Woon-Ming B."/>
            <person name="Giloteaux L."/>
            <person name="Barakat M."/>
            <person name="Bonnefoy V."/>
            <person name="Bruneel O."/>
            <person name="Chandler M."/>
            <person name="Cleiss J."/>
            <person name="Duran R."/>
            <person name="Elbaz-Poulichet F."/>
            <person name="Fonknechten N."/>
            <person name="Lauga B."/>
            <person name="Mornico D."/>
            <person name="Ortet P."/>
            <person name="Schaeffer C."/>
            <person name="Siguier P."/>
            <person name="Alexander Thil Smith A."/>
            <person name="Van Dorsselaer A."/>
            <person name="Weissenbach J."/>
            <person name="Medigue C."/>
            <person name="Le Paslier D."/>
        </authorList>
    </citation>
    <scope>NUCLEOTIDE SEQUENCE</scope>
</reference>
<dbReference type="EC" id="1.1.1.169" evidence="6"/>
<dbReference type="InterPro" id="IPR013752">
    <property type="entry name" value="KPA_reductase"/>
</dbReference>
<organism evidence="6">
    <name type="scientific">mine drainage metagenome</name>
    <dbReference type="NCBI Taxonomy" id="410659"/>
    <lineage>
        <taxon>unclassified sequences</taxon>
        <taxon>metagenomes</taxon>
        <taxon>ecological metagenomes</taxon>
    </lineage>
</organism>
<dbReference type="InterPro" id="IPR050838">
    <property type="entry name" value="Ketopantoate_reductase"/>
</dbReference>
<comment type="similarity">
    <text evidence="1">Belongs to the ketopantoate reductase family.</text>
</comment>
<dbReference type="GO" id="GO:0008677">
    <property type="term" value="F:2-dehydropantoate 2-reductase activity"/>
    <property type="evidence" value="ECO:0007669"/>
    <property type="project" value="UniProtKB-EC"/>
</dbReference>
<dbReference type="Pfam" id="PF02558">
    <property type="entry name" value="ApbA"/>
    <property type="match status" value="1"/>
</dbReference>
<dbReference type="Gene3D" id="3.40.50.720">
    <property type="entry name" value="NAD(P)-binding Rossmann-like Domain"/>
    <property type="match status" value="1"/>
</dbReference>
<protein>
    <submittedName>
        <fullName evidence="6">2-dehydropantoate 2-reductase</fullName>
        <ecNumber evidence="6">1.1.1.169</ecNumber>
    </submittedName>
</protein>
<dbReference type="PANTHER" id="PTHR43765">
    <property type="entry name" value="2-DEHYDROPANTOATE 2-REDUCTASE-RELATED"/>
    <property type="match status" value="1"/>
</dbReference>
<keyword evidence="2" id="KW-0521">NADP</keyword>
<dbReference type="SUPFAM" id="SSF48179">
    <property type="entry name" value="6-phosphogluconate dehydrogenase C-terminal domain-like"/>
    <property type="match status" value="1"/>
</dbReference>
<proteinExistence type="inferred from homology"/>